<dbReference type="EMBL" id="CP047653">
    <property type="protein sequence ID" value="QHI96478.1"/>
    <property type="molecule type" value="Genomic_DNA"/>
</dbReference>
<dbReference type="SUPFAM" id="SSF53756">
    <property type="entry name" value="UDP-Glycosyltransferase/glycogen phosphorylase"/>
    <property type="match status" value="1"/>
</dbReference>
<feature type="repeat" description="TPR" evidence="1">
    <location>
        <begin position="166"/>
        <end position="199"/>
    </location>
</feature>
<dbReference type="PROSITE" id="PS50005">
    <property type="entry name" value="TPR"/>
    <property type="match status" value="1"/>
</dbReference>
<dbReference type="RefSeq" id="WP_160619535.1">
    <property type="nucleotide sequence ID" value="NZ_CP047653.1"/>
</dbReference>
<dbReference type="PROSITE" id="PS50293">
    <property type="entry name" value="TPR_REGION"/>
    <property type="match status" value="1"/>
</dbReference>
<protein>
    <submittedName>
        <fullName evidence="2">Tetratricopeptide repeat protein</fullName>
    </submittedName>
</protein>
<keyword evidence="3" id="KW-1185">Reference proteome</keyword>
<keyword evidence="2" id="KW-0614">Plasmid</keyword>
<dbReference type="InterPro" id="IPR011990">
    <property type="entry name" value="TPR-like_helical_dom_sf"/>
</dbReference>
<geneLocation type="plasmid" evidence="2 3">
    <name>unnamed1</name>
</geneLocation>
<sequence>MKLASKEDIRKVKTVEDIIELCDPFLREGNAFAVNKIAIEVGLFNEDPTLILYASSLLSVYSSNHEAIITLIKKALLCLPRDENNEENNRALNLIRGEIEIRLAGALMKAQQEKEAMTLFMDIVRRYPELKVLVGEHLTGILLDAGRPKEAETILKAWLEEGLSSANIYNNMGIALKNLNRSAESLPYYRKALEIEPNNRSIAFSYGISLLKCGQYEEGLKYFVDHETFAADDLWWFLHDLPHLKQDDDVNNKHILFYQEQGLGDTLEFVRFLPALIARGAKITLAVPLAIKRLIQQSFPNIEVVLDKELAQEPTRQKEFDFSCPIPDLPHIYGIKKDEDIPAIVPYLRATKEDIEKFAKLIDSTLQENHSSEEKKRLRVGIVWGGDRRYKAADIAADKRRSTSFAEMTEALLPVEADIFNLQYDRKRVEVVSGASQPIYDLMDEVHDMADTAALMENLDLIISVDTSPLHLAGALGRPVWLVNRWDSCWRWGEHGETSVWYPTMKIFRSQELSFKPILAQVGEALRNLTKI</sequence>
<evidence type="ECO:0000313" key="3">
    <source>
        <dbReference type="Proteomes" id="UP000463975"/>
    </source>
</evidence>
<dbReference type="InterPro" id="IPR002201">
    <property type="entry name" value="Glyco_trans_9"/>
</dbReference>
<dbReference type="InterPro" id="IPR019734">
    <property type="entry name" value="TPR_rpt"/>
</dbReference>
<organism evidence="2 3">
    <name type="scientific">Aristophania vespae</name>
    <dbReference type="NCBI Taxonomy" id="2697033"/>
    <lineage>
        <taxon>Bacteria</taxon>
        <taxon>Pseudomonadati</taxon>
        <taxon>Pseudomonadota</taxon>
        <taxon>Alphaproteobacteria</taxon>
        <taxon>Acetobacterales</taxon>
        <taxon>Acetobacteraceae</taxon>
        <taxon>Aristophania</taxon>
    </lineage>
</organism>
<dbReference type="Proteomes" id="UP000463975">
    <property type="component" value="Plasmid unnamed1"/>
</dbReference>
<dbReference type="KEGG" id="bomb:GT348_08960"/>
<evidence type="ECO:0000256" key="1">
    <source>
        <dbReference type="PROSITE-ProRule" id="PRU00339"/>
    </source>
</evidence>
<evidence type="ECO:0000313" key="2">
    <source>
        <dbReference type="EMBL" id="QHI96478.1"/>
    </source>
</evidence>
<dbReference type="Pfam" id="PF00515">
    <property type="entry name" value="TPR_1"/>
    <property type="match status" value="1"/>
</dbReference>
<proteinExistence type="predicted"/>
<reference evidence="2 3" key="1">
    <citation type="submission" date="2020-01" db="EMBL/GenBank/DDBJ databases">
        <title>Genome sequencing of strain KACC 21507.</title>
        <authorList>
            <person name="Heo J."/>
            <person name="Kim S.-J."/>
            <person name="Kim J.-S."/>
            <person name="Hong S.-B."/>
            <person name="Kwon S.-W."/>
        </authorList>
    </citation>
    <scope>NUCLEOTIDE SEQUENCE [LARGE SCALE GENOMIC DNA]</scope>
    <source>
        <strain evidence="2 3">KACC 21507</strain>
        <plasmid evidence="2 3">unnamed1</plasmid>
    </source>
</reference>
<name>A0A6P1NGB9_9PROT</name>
<keyword evidence="1" id="KW-0802">TPR repeat</keyword>
<dbReference type="AlphaFoldDB" id="A0A6P1NGB9"/>
<dbReference type="Gene3D" id="3.40.50.2000">
    <property type="entry name" value="Glycogen Phosphorylase B"/>
    <property type="match status" value="1"/>
</dbReference>
<dbReference type="GO" id="GO:0016757">
    <property type="term" value="F:glycosyltransferase activity"/>
    <property type="evidence" value="ECO:0007669"/>
    <property type="project" value="InterPro"/>
</dbReference>
<dbReference type="Gene3D" id="1.25.40.10">
    <property type="entry name" value="Tetratricopeptide repeat domain"/>
    <property type="match status" value="1"/>
</dbReference>
<accession>A0A6P1NGB9</accession>
<dbReference type="SMART" id="SM00028">
    <property type="entry name" value="TPR"/>
    <property type="match status" value="1"/>
</dbReference>
<dbReference type="Pfam" id="PF01075">
    <property type="entry name" value="Glyco_transf_9"/>
    <property type="match status" value="1"/>
</dbReference>
<gene>
    <name evidence="2" type="ORF">GT348_08960</name>
</gene>
<dbReference type="SUPFAM" id="SSF48452">
    <property type="entry name" value="TPR-like"/>
    <property type="match status" value="1"/>
</dbReference>